<dbReference type="SMART" id="SM00685">
    <property type="entry name" value="DM14"/>
    <property type="match status" value="3"/>
</dbReference>
<comment type="caution">
    <text evidence="3">The sequence shown here is derived from an EMBL/GenBank/DDBJ whole genome shotgun (WGS) entry which is preliminary data.</text>
</comment>
<reference evidence="3" key="1">
    <citation type="submission" date="2020-07" db="EMBL/GenBank/DDBJ databases">
        <title>Multicomponent nature underlies the extraordinary mechanical properties of spider dragline silk.</title>
        <authorList>
            <person name="Kono N."/>
            <person name="Nakamura H."/>
            <person name="Mori M."/>
            <person name="Yoshida Y."/>
            <person name="Ohtoshi R."/>
            <person name="Malay A.D."/>
            <person name="Moran D.A.P."/>
            <person name="Tomita M."/>
            <person name="Numata K."/>
            <person name="Arakawa K."/>
        </authorList>
    </citation>
    <scope>NUCLEOTIDE SEQUENCE</scope>
</reference>
<dbReference type="GO" id="GO:0001227">
    <property type="term" value="F:DNA-binding transcription repressor activity, RNA polymerase II-specific"/>
    <property type="evidence" value="ECO:0007669"/>
    <property type="project" value="InterPro"/>
</dbReference>
<evidence type="ECO:0000313" key="4">
    <source>
        <dbReference type="Proteomes" id="UP000887116"/>
    </source>
</evidence>
<dbReference type="SMART" id="SM00239">
    <property type="entry name" value="C2"/>
    <property type="match status" value="1"/>
</dbReference>
<dbReference type="Pfam" id="PF21528">
    <property type="entry name" value="CC2D1A-B_DM14"/>
    <property type="match status" value="1"/>
</dbReference>
<dbReference type="InterPro" id="IPR039725">
    <property type="entry name" value="CC2D1A/B"/>
</dbReference>
<dbReference type="AlphaFoldDB" id="A0A8X6H8J4"/>
<proteinExistence type="inferred from homology"/>
<gene>
    <name evidence="3" type="primary">l(2)gd1</name>
    <name evidence="3" type="ORF">TNCT_611341</name>
</gene>
<dbReference type="InterPro" id="IPR006608">
    <property type="entry name" value="CC2D1A/B_DM14"/>
</dbReference>
<organism evidence="3 4">
    <name type="scientific">Trichonephila clavata</name>
    <name type="common">Joro spider</name>
    <name type="synonym">Nephila clavata</name>
    <dbReference type="NCBI Taxonomy" id="2740835"/>
    <lineage>
        <taxon>Eukaryota</taxon>
        <taxon>Metazoa</taxon>
        <taxon>Ecdysozoa</taxon>
        <taxon>Arthropoda</taxon>
        <taxon>Chelicerata</taxon>
        <taxon>Arachnida</taxon>
        <taxon>Araneae</taxon>
        <taxon>Araneomorphae</taxon>
        <taxon>Entelegynae</taxon>
        <taxon>Araneoidea</taxon>
        <taxon>Nephilidae</taxon>
        <taxon>Trichonephila</taxon>
    </lineage>
</organism>
<dbReference type="Gene3D" id="2.60.40.150">
    <property type="entry name" value="C2 domain"/>
    <property type="match status" value="1"/>
</dbReference>
<evidence type="ECO:0000313" key="3">
    <source>
        <dbReference type="EMBL" id="GFR17943.1"/>
    </source>
</evidence>
<dbReference type="SUPFAM" id="SSF49562">
    <property type="entry name" value="C2 domain (Calcium/lipid-binding domain, CaLB)"/>
    <property type="match status" value="1"/>
</dbReference>
<dbReference type="Proteomes" id="UP000887116">
    <property type="component" value="Unassembled WGS sequence"/>
</dbReference>
<sequence length="661" mass="75075">MVQNGIMNSQVMNFLNIEEGTSEMGHPDKKINIKSKVVINEDEDSISKSTLCNNSNEFVNDSSDLDIVGKCELLKAYCNQTEFQPSLNVESLRSLLITRRDQYKVSALQAKREDNKDLARNCLKTIKAINTAIESLDSKQPFDLSNVPSELQNFLDISVTKVNVDSQNTKNGEIMLPVGIEKSSIAATNEKEECKLFGDLPPPPNTILEALQQRFEKYSTTKCIAEAENNRGKVRRLQRIIKLYETAIANHKAGRDVDFEDLPTPPGFAPIPLFDEKYALECNEENVALSSESQDGITNKTSIKMSEQLVPKISHEKKLCFDKTNTLTIREKQLEFLLIRQKLFRQAALKAKKNGNITEAKEYLSISKGFDSVIEATKCGLPVDIKTVPTPPQLESDFKIIDIVKSRDYENCNQEKLFLNLEKDLHQQIEICIKHKNYCLLGDKTSAFIFEKLLLESKKDLATVELSKKNNESVPKFHHEIRAFSIIHSNLDLEDNVVEVTVKQGIDLPKSNELASYVKVEFPIPPENPQQAKTQIIKGTNSPIFEEIFKFEFNRKSRSQLRQFKRQTLKFEIWSKGSFLKSDTHLGTACVKLADLESKCTVCDTFNLMAGRKSCGGKLSIKLRIRTPLLDRHVEEIKEKWLVIEKFHEKQSFALSGLMKT</sequence>
<feature type="domain" description="C2" evidence="2">
    <location>
        <begin position="478"/>
        <end position="606"/>
    </location>
</feature>
<dbReference type="PANTHER" id="PTHR13076">
    <property type="entry name" value="COILED-COIL AND C2 DOMAIN-CONTAINING PROTEIN 1-LIKE"/>
    <property type="match status" value="1"/>
</dbReference>
<dbReference type="Pfam" id="PF00168">
    <property type="entry name" value="C2"/>
    <property type="match status" value="1"/>
</dbReference>
<dbReference type="EMBL" id="BMAO01017714">
    <property type="protein sequence ID" value="GFR17943.1"/>
    <property type="molecule type" value="Genomic_DNA"/>
</dbReference>
<dbReference type="OrthoDB" id="6513741at2759"/>
<evidence type="ECO:0000259" key="2">
    <source>
        <dbReference type="PROSITE" id="PS50004"/>
    </source>
</evidence>
<dbReference type="PROSITE" id="PS50004">
    <property type="entry name" value="C2"/>
    <property type="match status" value="1"/>
</dbReference>
<keyword evidence="4" id="KW-1185">Reference proteome</keyword>
<comment type="similarity">
    <text evidence="1">Belongs to the CC2D1 family.</text>
</comment>
<dbReference type="InterPro" id="IPR000008">
    <property type="entry name" value="C2_dom"/>
</dbReference>
<accession>A0A8X6H8J4</accession>
<evidence type="ECO:0000256" key="1">
    <source>
        <dbReference type="ARBA" id="ARBA00010672"/>
    </source>
</evidence>
<protein>
    <submittedName>
        <fullName evidence="3">Coiled-coil and C2 domain-containing protein 1-like</fullName>
    </submittedName>
</protein>
<dbReference type="PANTHER" id="PTHR13076:SF9">
    <property type="entry name" value="COILED-COIL AND C2 DOMAIN-CONTAINING PROTEIN 1-LIKE"/>
    <property type="match status" value="1"/>
</dbReference>
<name>A0A8X6H8J4_TRICU</name>
<dbReference type="InterPro" id="IPR035892">
    <property type="entry name" value="C2_domain_sf"/>
</dbReference>